<dbReference type="Proteomes" id="UP000637695">
    <property type="component" value="Unassembled WGS sequence"/>
</dbReference>
<dbReference type="CDD" id="cd13962">
    <property type="entry name" value="PT_UbiA_UBIAD1"/>
    <property type="match status" value="1"/>
</dbReference>
<feature type="transmembrane region" description="Helical" evidence="8">
    <location>
        <begin position="145"/>
        <end position="166"/>
    </location>
</feature>
<comment type="subcellular location">
    <subcellularLocation>
        <location evidence="8">Cell membrane</location>
        <topology evidence="8">Multi-pass membrane protein</topology>
    </subcellularLocation>
    <subcellularLocation>
        <location evidence="1">Membrane</location>
        <topology evidence="1">Multi-pass membrane protein</topology>
    </subcellularLocation>
</comment>
<proteinExistence type="inferred from homology"/>
<dbReference type="AlphaFoldDB" id="A0A917KGS4"/>
<evidence type="ECO:0000256" key="1">
    <source>
        <dbReference type="ARBA" id="ARBA00004141"/>
    </source>
</evidence>
<feature type="transmembrane region" description="Helical" evidence="8">
    <location>
        <begin position="241"/>
        <end position="259"/>
    </location>
</feature>
<feature type="transmembrane region" description="Helical" evidence="8">
    <location>
        <begin position="93"/>
        <end position="111"/>
    </location>
</feature>
<evidence type="ECO:0000256" key="9">
    <source>
        <dbReference type="NCBIfam" id="TIGR00751"/>
    </source>
</evidence>
<dbReference type="GO" id="GO:0042371">
    <property type="term" value="P:vitamin K biosynthetic process"/>
    <property type="evidence" value="ECO:0007669"/>
    <property type="project" value="TreeGrafter"/>
</dbReference>
<keyword evidence="2 8" id="KW-0474">Menaquinone biosynthesis</keyword>
<feature type="transmembrane region" description="Helical" evidence="8">
    <location>
        <begin position="172"/>
        <end position="194"/>
    </location>
</feature>
<accession>A0A917KGS4</accession>
<dbReference type="Gene3D" id="1.10.357.140">
    <property type="entry name" value="UbiA prenyltransferase"/>
    <property type="match status" value="1"/>
</dbReference>
<organism evidence="10 11">
    <name type="scientific">Alicyclobacillus cellulosilyticus</name>
    <dbReference type="NCBI Taxonomy" id="1003997"/>
    <lineage>
        <taxon>Bacteria</taxon>
        <taxon>Bacillati</taxon>
        <taxon>Bacillota</taxon>
        <taxon>Bacilli</taxon>
        <taxon>Bacillales</taxon>
        <taxon>Alicyclobacillaceae</taxon>
        <taxon>Alicyclobacillus</taxon>
    </lineage>
</organism>
<dbReference type="NCBIfam" id="NF004749">
    <property type="entry name" value="PRK06080.1-1"/>
    <property type="match status" value="1"/>
</dbReference>
<feature type="transmembrane region" description="Helical" evidence="8">
    <location>
        <begin position="117"/>
        <end position="133"/>
    </location>
</feature>
<evidence type="ECO:0000256" key="2">
    <source>
        <dbReference type="ARBA" id="ARBA00022428"/>
    </source>
</evidence>
<dbReference type="EC" id="2.5.1.74" evidence="8 9"/>
<dbReference type="GO" id="GO:0005886">
    <property type="term" value="C:plasma membrane"/>
    <property type="evidence" value="ECO:0007669"/>
    <property type="project" value="UniProtKB-SubCell"/>
</dbReference>
<evidence type="ECO:0000256" key="4">
    <source>
        <dbReference type="ARBA" id="ARBA00022679"/>
    </source>
</evidence>
<comment type="catalytic activity">
    <reaction evidence="8">
        <text>an all-trans-polyprenyl diphosphate + 1,4-dihydroxy-2-naphthoate + H(+) = a 2-demethylmenaquinol + CO2 + diphosphate</text>
        <dbReference type="Rhea" id="RHEA:26478"/>
        <dbReference type="Rhea" id="RHEA-COMP:9563"/>
        <dbReference type="Rhea" id="RHEA-COMP:9564"/>
        <dbReference type="ChEBI" id="CHEBI:11173"/>
        <dbReference type="ChEBI" id="CHEBI:15378"/>
        <dbReference type="ChEBI" id="CHEBI:16526"/>
        <dbReference type="ChEBI" id="CHEBI:33019"/>
        <dbReference type="ChEBI" id="CHEBI:55437"/>
        <dbReference type="ChEBI" id="CHEBI:58914"/>
        <dbReference type="EC" id="2.5.1.74"/>
    </reaction>
</comment>
<comment type="pathway">
    <text evidence="8">Quinol/quinone metabolism; menaquinone biosynthesis; menaquinol from 1,4-dihydroxy-2-naphthoate: step 1/2.</text>
</comment>
<evidence type="ECO:0000313" key="10">
    <source>
        <dbReference type="EMBL" id="GGJ13554.1"/>
    </source>
</evidence>
<comment type="similarity">
    <text evidence="8">Belongs to the MenA family. Type 1 subfamily.</text>
</comment>
<gene>
    <name evidence="8 10" type="primary">menA</name>
    <name evidence="10" type="ORF">GCM10010885_23560</name>
</gene>
<keyword evidence="11" id="KW-1185">Reference proteome</keyword>
<dbReference type="PANTHER" id="PTHR13929">
    <property type="entry name" value="1,4-DIHYDROXY-2-NAPHTHOATE OCTAPRENYLTRANSFERASE"/>
    <property type="match status" value="1"/>
</dbReference>
<keyword evidence="5 8" id="KW-0812">Transmembrane</keyword>
<dbReference type="PANTHER" id="PTHR13929:SF0">
    <property type="entry name" value="UBIA PRENYLTRANSFERASE DOMAIN-CONTAINING PROTEIN 1"/>
    <property type="match status" value="1"/>
</dbReference>
<reference evidence="10" key="2">
    <citation type="submission" date="2020-09" db="EMBL/GenBank/DDBJ databases">
        <authorList>
            <person name="Sun Q."/>
            <person name="Ohkuma M."/>
        </authorList>
    </citation>
    <scope>NUCLEOTIDE SEQUENCE</scope>
    <source>
        <strain evidence="10">JCM 18487</strain>
    </source>
</reference>
<dbReference type="HAMAP" id="MF_01937">
    <property type="entry name" value="MenA_1"/>
    <property type="match status" value="1"/>
</dbReference>
<keyword evidence="6 8" id="KW-1133">Transmembrane helix</keyword>
<keyword evidence="3 8" id="KW-1003">Cell membrane</keyword>
<sequence length="302" mass="32452">MSLTHRIGVAWRLVRPFTLSASVAPVLVGTGMAIPVHPFRGDLFVCFLLASLLIQAATNMLNEYFDYKRGLDSEAMVGIAGTIVRDGVEPRTVLRSAWLSMAVAIALGVYICAETSWWIALVGLACMAVAYLYSGGPKPLSSTPFGELAAAVSMGPVIVLLAYFIQTRHLDAPVVWVSVPVGLFIGAILLGNNIRDMELDRAGGRRTVPIVLGRARATALFAAVFCVAYAMLVTLVACAAITPFALAVLLTAPTAWYVAKRFFEHKEPSKLHPAVKGTATLLFRVSAILFVAQVLPVWIHTV</sequence>
<feature type="transmembrane region" description="Helical" evidence="8">
    <location>
        <begin position="215"/>
        <end position="235"/>
    </location>
</feature>
<reference evidence="10" key="1">
    <citation type="journal article" date="2014" name="Int. J. Syst. Evol. Microbiol.">
        <title>Complete genome sequence of Corynebacterium casei LMG S-19264T (=DSM 44701T), isolated from a smear-ripened cheese.</title>
        <authorList>
            <consortium name="US DOE Joint Genome Institute (JGI-PGF)"/>
            <person name="Walter F."/>
            <person name="Albersmeier A."/>
            <person name="Kalinowski J."/>
            <person name="Ruckert C."/>
        </authorList>
    </citation>
    <scope>NUCLEOTIDE SEQUENCE</scope>
    <source>
        <strain evidence="10">JCM 18487</strain>
    </source>
</reference>
<name>A0A917KGS4_9BACL</name>
<evidence type="ECO:0000256" key="3">
    <source>
        <dbReference type="ARBA" id="ARBA00022475"/>
    </source>
</evidence>
<dbReference type="Gene3D" id="1.20.120.1780">
    <property type="entry name" value="UbiA prenyltransferase"/>
    <property type="match status" value="1"/>
</dbReference>
<dbReference type="PIRSF" id="PIRSF005355">
    <property type="entry name" value="UBIAD1"/>
    <property type="match status" value="1"/>
</dbReference>
<dbReference type="Pfam" id="PF01040">
    <property type="entry name" value="UbiA"/>
    <property type="match status" value="1"/>
</dbReference>
<dbReference type="InterPro" id="IPR004657">
    <property type="entry name" value="MenA"/>
</dbReference>
<feature type="transmembrane region" description="Helical" evidence="8">
    <location>
        <begin position="280"/>
        <end position="299"/>
    </location>
</feature>
<dbReference type="GO" id="GO:0046428">
    <property type="term" value="F:1,4-dihydroxy-2-naphthoate polyprenyltransferase activity"/>
    <property type="evidence" value="ECO:0007669"/>
    <property type="project" value="UniProtKB-UniRule"/>
</dbReference>
<comment type="function">
    <text evidence="8">Conversion of 1,4-dihydroxy-2-naphthoate (DHNA) to demethylmenaquinone (DMK).</text>
</comment>
<evidence type="ECO:0000256" key="5">
    <source>
        <dbReference type="ARBA" id="ARBA00022692"/>
    </source>
</evidence>
<dbReference type="NCBIfam" id="TIGR00751">
    <property type="entry name" value="menA"/>
    <property type="match status" value="1"/>
</dbReference>
<comment type="caution">
    <text evidence="10">The sequence shown here is derived from an EMBL/GenBank/DDBJ whole genome shotgun (WGS) entry which is preliminary data.</text>
</comment>
<keyword evidence="7 8" id="KW-0472">Membrane</keyword>
<dbReference type="InterPro" id="IPR000537">
    <property type="entry name" value="UbiA_prenyltransferase"/>
</dbReference>
<evidence type="ECO:0000313" key="11">
    <source>
        <dbReference type="Proteomes" id="UP000637695"/>
    </source>
</evidence>
<evidence type="ECO:0000256" key="8">
    <source>
        <dbReference type="HAMAP-Rule" id="MF_01937"/>
    </source>
</evidence>
<feature type="transmembrane region" description="Helical" evidence="8">
    <location>
        <begin position="43"/>
        <end position="61"/>
    </location>
</feature>
<dbReference type="EMBL" id="BMOY01000056">
    <property type="protein sequence ID" value="GGJ13554.1"/>
    <property type="molecule type" value="Genomic_DNA"/>
</dbReference>
<evidence type="ECO:0000256" key="6">
    <source>
        <dbReference type="ARBA" id="ARBA00022989"/>
    </source>
</evidence>
<dbReference type="InterPro" id="IPR044878">
    <property type="entry name" value="UbiA_sf"/>
</dbReference>
<dbReference type="InterPro" id="IPR026046">
    <property type="entry name" value="UBIAD1"/>
</dbReference>
<dbReference type="GO" id="GO:0009234">
    <property type="term" value="P:menaquinone biosynthetic process"/>
    <property type="evidence" value="ECO:0007669"/>
    <property type="project" value="UniProtKB-UniRule"/>
</dbReference>
<protein>
    <recommendedName>
        <fullName evidence="8 9">1,4-dihydroxy-2-naphthoate octaprenyltransferase</fullName>
        <shortName evidence="8">DHNA-octaprenyltransferase</shortName>
        <ecNumber evidence="8 9">2.5.1.74</ecNumber>
    </recommendedName>
</protein>
<keyword evidence="4 8" id="KW-0808">Transferase</keyword>
<evidence type="ECO:0000256" key="7">
    <source>
        <dbReference type="ARBA" id="ARBA00023136"/>
    </source>
</evidence>